<dbReference type="RefSeq" id="WP_153429664.1">
    <property type="nucleotide sequence ID" value="NZ_BAQZ01000047.1"/>
</dbReference>
<dbReference type="EMBL" id="BJLY01000003">
    <property type="protein sequence ID" value="GEB04180.1"/>
    <property type="molecule type" value="Genomic_DNA"/>
</dbReference>
<name>A0A4Y3M4L3_9PROT</name>
<keyword evidence="1" id="KW-1133">Transmembrane helix</keyword>
<keyword evidence="1" id="KW-0812">Transmembrane</keyword>
<feature type="transmembrane region" description="Helical" evidence="1">
    <location>
        <begin position="20"/>
        <end position="39"/>
    </location>
</feature>
<dbReference type="AlphaFoldDB" id="A0A4Y3M4L3"/>
<organism evidence="2 3">
    <name type="scientific">Gluconobacter roseus NBRC 3990</name>
    <dbReference type="NCBI Taxonomy" id="1307950"/>
    <lineage>
        <taxon>Bacteria</taxon>
        <taxon>Pseudomonadati</taxon>
        <taxon>Pseudomonadota</taxon>
        <taxon>Alphaproteobacteria</taxon>
        <taxon>Acetobacterales</taxon>
        <taxon>Acetobacteraceae</taxon>
        <taxon>Gluconobacter</taxon>
    </lineage>
</organism>
<evidence type="ECO:0000256" key="1">
    <source>
        <dbReference type="SAM" id="Phobius"/>
    </source>
</evidence>
<keyword evidence="3" id="KW-1185">Reference proteome</keyword>
<reference evidence="2 3" key="1">
    <citation type="submission" date="2019-06" db="EMBL/GenBank/DDBJ databases">
        <title>Whole genome shotgun sequence of Gluconobacter roseus NBRC 3990.</title>
        <authorList>
            <person name="Hosoyama A."/>
            <person name="Uohara A."/>
            <person name="Ohji S."/>
            <person name="Ichikawa N."/>
        </authorList>
    </citation>
    <scope>NUCLEOTIDE SEQUENCE [LARGE SCALE GENOMIC DNA]</scope>
    <source>
        <strain evidence="2 3">NBRC 3990</strain>
    </source>
</reference>
<comment type="caution">
    <text evidence="2">The sequence shown here is derived from an EMBL/GenBank/DDBJ whole genome shotgun (WGS) entry which is preliminary data.</text>
</comment>
<evidence type="ECO:0000313" key="3">
    <source>
        <dbReference type="Proteomes" id="UP000320772"/>
    </source>
</evidence>
<accession>A0A4Y3M4L3</accession>
<keyword evidence="1" id="KW-0472">Membrane</keyword>
<dbReference type="Proteomes" id="UP000320772">
    <property type="component" value="Unassembled WGS sequence"/>
</dbReference>
<dbReference type="GeneID" id="56906839"/>
<sequence length="45" mass="4753">MTSMTLIHLIGLPTSLLAQFSMVAFVPMIGALMIATVASDRVSES</sequence>
<gene>
    <name evidence="2" type="ORF">GRO01_17560</name>
</gene>
<protein>
    <submittedName>
        <fullName evidence="2">Uncharacterized protein</fullName>
    </submittedName>
</protein>
<proteinExistence type="predicted"/>
<evidence type="ECO:0000313" key="2">
    <source>
        <dbReference type="EMBL" id="GEB04180.1"/>
    </source>
</evidence>